<organism evidence="9 10">
    <name type="scientific">Ruoffia tabacinasalis</name>
    <dbReference type="NCBI Taxonomy" id="87458"/>
    <lineage>
        <taxon>Bacteria</taxon>
        <taxon>Bacillati</taxon>
        <taxon>Bacillota</taxon>
        <taxon>Bacilli</taxon>
        <taxon>Lactobacillales</taxon>
        <taxon>Aerococcaceae</taxon>
        <taxon>Ruoffia</taxon>
    </lineage>
</organism>
<dbReference type="GO" id="GO:0005886">
    <property type="term" value="C:plasma membrane"/>
    <property type="evidence" value="ECO:0007669"/>
    <property type="project" value="UniProtKB-SubCell"/>
</dbReference>
<dbReference type="GO" id="GO:0022857">
    <property type="term" value="F:transmembrane transporter activity"/>
    <property type="evidence" value="ECO:0007669"/>
    <property type="project" value="InterPro"/>
</dbReference>
<dbReference type="RefSeq" id="WP_138403374.1">
    <property type="nucleotide sequence ID" value="NZ_VBSP01000001.1"/>
</dbReference>
<feature type="transmembrane region" description="Helical" evidence="8">
    <location>
        <begin position="25"/>
        <end position="45"/>
    </location>
</feature>
<keyword evidence="3" id="KW-1003">Cell membrane</keyword>
<dbReference type="OrthoDB" id="9813906at2"/>
<keyword evidence="4" id="KW-0997">Cell inner membrane</keyword>
<feature type="transmembrane region" description="Helical" evidence="8">
    <location>
        <begin position="229"/>
        <end position="247"/>
    </location>
</feature>
<proteinExistence type="predicted"/>
<dbReference type="Pfam" id="PF02653">
    <property type="entry name" value="BPD_transp_2"/>
    <property type="match status" value="1"/>
</dbReference>
<feature type="transmembrane region" description="Helical" evidence="8">
    <location>
        <begin position="107"/>
        <end position="132"/>
    </location>
</feature>
<dbReference type="AlphaFoldDB" id="A0A5R9EGV4"/>
<evidence type="ECO:0000256" key="2">
    <source>
        <dbReference type="ARBA" id="ARBA00022448"/>
    </source>
</evidence>
<gene>
    <name evidence="9" type="ORF">FEZ33_00240</name>
</gene>
<protein>
    <submittedName>
        <fullName evidence="9">ABC transporter permease</fullName>
    </submittedName>
</protein>
<sequence length="336" mass="35684">MNEIKTQDNIRNTQKTSTGEKVKAILANHSAAIALIFIMIIGIIFRGDVFFTYSNLMNVLMNNSFIGIISLGMTLIILTGNIDLAVGSQLALSGLVAVTLLNNTESVIIAILGAILVGAITGGLSGMAVSYFNIPSFIVTLGTMQIYRSFAQYFYSGGGVMASATNADIFTNISNYRLFGEIPMPIVYWIILSLLMVLFTRKTAFGRHIFAVGSNERATFLSSVNIHKIKIGVFIMSGVLVAIAGVLEASRLGSMNSASSGRSYEMDAIAAVVIGGTAMNGGRGSIIGTVFGTLTIGIINNLMNLLGVPSFLVGAIKGFIIIGAVMLQKIMSKHKE</sequence>
<keyword evidence="2" id="KW-0813">Transport</keyword>
<dbReference type="CDD" id="cd06579">
    <property type="entry name" value="TM_PBP1_transp_AraH_like"/>
    <property type="match status" value="1"/>
</dbReference>
<feature type="transmembrane region" description="Helical" evidence="8">
    <location>
        <begin position="152"/>
        <end position="170"/>
    </location>
</feature>
<keyword evidence="7 8" id="KW-0472">Membrane</keyword>
<dbReference type="InterPro" id="IPR001851">
    <property type="entry name" value="ABC_transp_permease"/>
</dbReference>
<accession>A0A5R9EGV4</accession>
<dbReference type="Proteomes" id="UP000306420">
    <property type="component" value="Unassembled WGS sequence"/>
</dbReference>
<evidence type="ECO:0000256" key="1">
    <source>
        <dbReference type="ARBA" id="ARBA00004651"/>
    </source>
</evidence>
<feature type="transmembrane region" description="Helical" evidence="8">
    <location>
        <begin position="182"/>
        <end position="200"/>
    </location>
</feature>
<feature type="transmembrane region" description="Helical" evidence="8">
    <location>
        <begin position="65"/>
        <end position="86"/>
    </location>
</feature>
<evidence type="ECO:0000256" key="4">
    <source>
        <dbReference type="ARBA" id="ARBA00022519"/>
    </source>
</evidence>
<feature type="transmembrane region" description="Helical" evidence="8">
    <location>
        <begin position="268"/>
        <end position="299"/>
    </location>
</feature>
<evidence type="ECO:0000256" key="6">
    <source>
        <dbReference type="ARBA" id="ARBA00022989"/>
    </source>
</evidence>
<keyword evidence="5 8" id="KW-0812">Transmembrane</keyword>
<evidence type="ECO:0000256" key="5">
    <source>
        <dbReference type="ARBA" id="ARBA00022692"/>
    </source>
</evidence>
<reference evidence="9 10" key="1">
    <citation type="submission" date="2019-05" db="EMBL/GenBank/DDBJ databases">
        <title>The metagenome of a microbial culture collection derived from dairy environment covers the genomic content of the human microbiome.</title>
        <authorList>
            <person name="Roder T."/>
            <person name="Wuthrich D."/>
            <person name="Sattari Z."/>
            <person name="Von Ah U."/>
            <person name="Bar C."/>
            <person name="Ronchi F."/>
            <person name="Macpherson A.J."/>
            <person name="Ganal-Vonarburg S.C."/>
            <person name="Bruggmann R."/>
            <person name="Vergeres G."/>
        </authorList>
    </citation>
    <scope>NUCLEOTIDE SEQUENCE [LARGE SCALE GENOMIC DNA]</scope>
    <source>
        <strain evidence="9 10">FAM 24227</strain>
    </source>
</reference>
<evidence type="ECO:0000256" key="7">
    <source>
        <dbReference type="ARBA" id="ARBA00023136"/>
    </source>
</evidence>
<dbReference type="EMBL" id="VBSP01000001">
    <property type="protein sequence ID" value="TLQ49452.1"/>
    <property type="molecule type" value="Genomic_DNA"/>
</dbReference>
<evidence type="ECO:0000256" key="8">
    <source>
        <dbReference type="SAM" id="Phobius"/>
    </source>
</evidence>
<evidence type="ECO:0000313" key="9">
    <source>
        <dbReference type="EMBL" id="TLQ49452.1"/>
    </source>
</evidence>
<dbReference type="PANTHER" id="PTHR32196">
    <property type="entry name" value="ABC TRANSPORTER PERMEASE PROTEIN YPHD-RELATED-RELATED"/>
    <property type="match status" value="1"/>
</dbReference>
<feature type="transmembrane region" description="Helical" evidence="8">
    <location>
        <begin position="305"/>
        <end position="327"/>
    </location>
</feature>
<name>A0A5R9EGV4_9LACT</name>
<comment type="caution">
    <text evidence="9">The sequence shown here is derived from an EMBL/GenBank/DDBJ whole genome shotgun (WGS) entry which is preliminary data.</text>
</comment>
<dbReference type="PANTHER" id="PTHR32196:SF21">
    <property type="entry name" value="ABC TRANSPORTER PERMEASE PROTEIN YPHD-RELATED"/>
    <property type="match status" value="1"/>
</dbReference>
<evidence type="ECO:0000313" key="10">
    <source>
        <dbReference type="Proteomes" id="UP000306420"/>
    </source>
</evidence>
<evidence type="ECO:0000256" key="3">
    <source>
        <dbReference type="ARBA" id="ARBA00022475"/>
    </source>
</evidence>
<comment type="subcellular location">
    <subcellularLocation>
        <location evidence="1">Cell membrane</location>
        <topology evidence="1">Multi-pass membrane protein</topology>
    </subcellularLocation>
</comment>
<keyword evidence="6 8" id="KW-1133">Transmembrane helix</keyword>